<gene>
    <name evidence="1" type="ORF">FNZ56_10845</name>
</gene>
<dbReference type="Gene3D" id="1.20.120.450">
    <property type="entry name" value="dinb family like domain"/>
    <property type="match status" value="1"/>
</dbReference>
<dbReference type="InterPro" id="IPR034660">
    <property type="entry name" value="DinB/YfiT-like"/>
</dbReference>
<dbReference type="PANTHER" id="PTHR36922">
    <property type="entry name" value="BLL2446 PROTEIN"/>
    <property type="match status" value="1"/>
</dbReference>
<dbReference type="PANTHER" id="PTHR36922:SF1">
    <property type="entry name" value="DUF1993 DOMAIN-CONTAINING PROTEIN"/>
    <property type="match status" value="1"/>
</dbReference>
<keyword evidence="2" id="KW-1185">Reference proteome</keyword>
<dbReference type="Proteomes" id="UP000315891">
    <property type="component" value="Chromosome"/>
</dbReference>
<dbReference type="EMBL" id="CP041742">
    <property type="protein sequence ID" value="QDQ74343.1"/>
    <property type="molecule type" value="Genomic_DNA"/>
</dbReference>
<sequence length="169" mass="18415">MSLSMYQASVPVFLRALTNLRAVLQKGEAFAVEKGFEPSVLVNSRLIADMFPLSKQVQIATDMAVRGSSRLAGTEPPSFPDTETDFAGLYARIDRAIEVVRGFDAAQLDGSESRTIDVPRRGRDPLRLDGQSYLLGFILPNLFFHSTTAYAILREAGVALGKDDFIGAS</sequence>
<dbReference type="AlphaFoldDB" id="A0A516V760"/>
<dbReference type="Pfam" id="PF09351">
    <property type="entry name" value="DUF1993"/>
    <property type="match status" value="1"/>
</dbReference>
<proteinExistence type="predicted"/>
<protein>
    <submittedName>
        <fullName evidence="1">DUF1993 domain-containing protein</fullName>
    </submittedName>
</protein>
<name>A0A516V760_9GAMM</name>
<dbReference type="RefSeq" id="WP_143879852.1">
    <property type="nucleotide sequence ID" value="NZ_BAABLZ010000001.1"/>
</dbReference>
<dbReference type="InterPro" id="IPR018531">
    <property type="entry name" value="DUF1993"/>
</dbReference>
<evidence type="ECO:0000313" key="1">
    <source>
        <dbReference type="EMBL" id="QDQ74343.1"/>
    </source>
</evidence>
<evidence type="ECO:0000313" key="2">
    <source>
        <dbReference type="Proteomes" id="UP000315891"/>
    </source>
</evidence>
<reference evidence="1 2" key="1">
    <citation type="submission" date="2019-07" db="EMBL/GenBank/DDBJ databases">
        <title>Lysobacter weifangensis sp. nov., isolated from bensulfuron-methyl contaminated farmland soil.</title>
        <authorList>
            <person name="Zhao H."/>
        </authorList>
    </citation>
    <scope>NUCLEOTIDE SEQUENCE [LARGE SCALE GENOMIC DNA]</scope>
    <source>
        <strain evidence="1 2">CC-Bw-6</strain>
    </source>
</reference>
<organism evidence="1 2">
    <name type="scientific">Pseudoluteimonas lycopersici</name>
    <dbReference type="NCBI Taxonomy" id="1324796"/>
    <lineage>
        <taxon>Bacteria</taxon>
        <taxon>Pseudomonadati</taxon>
        <taxon>Pseudomonadota</taxon>
        <taxon>Gammaproteobacteria</taxon>
        <taxon>Lysobacterales</taxon>
        <taxon>Lysobacteraceae</taxon>
        <taxon>Pseudoluteimonas</taxon>
    </lineage>
</organism>
<dbReference type="OrthoDB" id="338237at2"/>
<dbReference type="SUPFAM" id="SSF109854">
    <property type="entry name" value="DinB/YfiT-like putative metalloenzymes"/>
    <property type="match status" value="1"/>
</dbReference>
<accession>A0A516V760</accession>